<dbReference type="Gene3D" id="1.25.40.10">
    <property type="entry name" value="Tetratricopeptide repeat domain"/>
    <property type="match status" value="1"/>
</dbReference>
<feature type="compositionally biased region" description="Basic and acidic residues" evidence="3">
    <location>
        <begin position="161"/>
        <end position="173"/>
    </location>
</feature>
<evidence type="ECO:0000256" key="2">
    <source>
        <dbReference type="SAM" id="Coils"/>
    </source>
</evidence>
<dbReference type="PANTHER" id="PTHR39290">
    <property type="entry name" value="C3H1-TYPE DOMAIN-CONTAINING PROTEIN-RELATED"/>
    <property type="match status" value="1"/>
</dbReference>
<dbReference type="InterPro" id="IPR035948">
    <property type="entry name" value="YwqG-like_sf"/>
</dbReference>
<dbReference type="InterPro" id="IPR036770">
    <property type="entry name" value="Ankyrin_rpt-contain_sf"/>
</dbReference>
<dbReference type="STRING" id="296587.C1FIN9"/>
<evidence type="ECO:0000256" key="1">
    <source>
        <dbReference type="PROSITE-ProRule" id="PRU00023"/>
    </source>
</evidence>
<name>C1FIN9_MICCC</name>
<keyword evidence="1" id="KW-0040">ANK repeat</keyword>
<evidence type="ECO:0000313" key="4">
    <source>
        <dbReference type="EMBL" id="ACO70456.1"/>
    </source>
</evidence>
<feature type="coiled-coil region" evidence="2">
    <location>
        <begin position="258"/>
        <end position="368"/>
    </location>
</feature>
<sequence>MIVHMCISRGADGEMSMGLLPGGGFLGGCGPSDAGDDDSLPRRLVGCVLSSMLSSMAEHRARTLPPDVPPPEGVADMPVVRELIVRTLASRAVTDSKRFLDVTDPDFDPYRGSLKALGRLACVCRGYRDDTRDPYIVNELLERLAEPAWREWARGWRGKTAAREKKDDDDVTRPHPKPAADAPNPTPRVDLGDVHRLLRAEHVAKHVIDASNSEHFASRRARGEDTTARDRWRPSTLRASVAFPPPLDSLQEPDNTVLEAHRARRDELEREYARHACTGESLDRRVSRLIDALEANSNSLREEYESRADKASKGGPVRRRLLRERKRLKRGMKRVQKAMDTHDSNLDVVKAREEYVAALTEVSRLERLARCKGPQLACRDPNPDERAVSPPTQVGGVPDWPWHDEEGVCGEHKAFPDVDDWEFVAQVNLRQVHASSSLLPEGLLPERGILYFFLDRDFDTMDDDGQECLVRFYPDSLDSPPWPGANLDGSAEAAHQRTNLRRFQKMGHTRSIPVTYRSAAVAPARDVLTMRPFIDGHELMPPEWAEWAELDLDEDEDHPLSELFDEDDDFQAELDYPRNIRDAFPCPPVDVPVMLGYPIISEEAMEFWMDSVHYPETPVYFVSQKDSLLLLQIAPHGPQGSPDGVQLSSVIFVLIDAPAAVNTAVGSGGCLGALAAAPRPPSTPERMDRASLERDVNEYIERTVTRADELAPARAALVAATDARTAGNDSFRSGDFATAMEWYEKGARALRADALREPVTMAAAERALLALLANSAQCALKLGEHARAAKLATAALGIHVCASEPALFKKVMVRLALAKDASGDADAAVATCEEAQLRGLSASDFDAIMRKAGRTSVGTLGDGHEPRMFVMLGLRLSDGAENLARIRGVVESGSLPHVDRRDEAGNNILWGTLHALHGAVEPSANGGKGEAGDAAGGEGAAPGEGCVPTLAYLYAAGADPCQRYDGGKTPLMYAAGSGHVTAVRVTLDAMRARRRAINAEARRDEGDTFETEHPADGDPESIRDWVNVADDGGWTPLMVALMMKDDAPPKENVGAKPMGEREQLAVLAIVRELLDAGANPFAQNVDGNCPLHLAAMNGASEPAVELLRRCSDPASLLSLRNTHGMSAAMVARRVAPNSGVVADLIAAADRCGGDAREELEEDLRVCKWESAVATVGAANNAAIERIVDFEGEELLSTPWAEQECVFAKCDAWLSMCGFDDLPNVPSNGEDESANKPLSVRAFDAYGDVYAAVHAKICDELLPRCVSKRMDLTDPRSTPSVADCARLWYVSGGERGQGTDVASRPPARFVPHMGGVVANPTFVAFHELVACVLPHSFAFAVPCDAALAAVASLNRPVVEMGAGTGYWTALLRQKGVDVVAYDAHPPRRITKQFAKGVAKFFGVTYVDDINECDRDASCLDAHADRVLMLCWPKSPEDVEAGDWDLRCLDRWRGDTLVHVGEWSVNLDEDVDEHGIRSPDLWYAGARAPRVNEEFPRGTNALNVPHGMTTSAGFQRRVEKEFERVATVRLPNWPFARDDLTVWRRR</sequence>
<dbReference type="GeneID" id="8247834"/>
<dbReference type="Gene3D" id="1.25.40.20">
    <property type="entry name" value="Ankyrin repeat-containing domain"/>
    <property type="match status" value="2"/>
</dbReference>
<dbReference type="PROSITE" id="PS50088">
    <property type="entry name" value="ANK_REPEAT"/>
    <property type="match status" value="1"/>
</dbReference>
<dbReference type="InParanoid" id="C1FIN9"/>
<feature type="region of interest" description="Disordered" evidence="3">
    <location>
        <begin position="921"/>
        <end position="940"/>
    </location>
</feature>
<feature type="repeat" description="ANK" evidence="1">
    <location>
        <begin position="1086"/>
        <end position="1107"/>
    </location>
</feature>
<feature type="region of interest" description="Disordered" evidence="3">
    <location>
        <begin position="380"/>
        <end position="399"/>
    </location>
</feature>
<dbReference type="Pfam" id="PF09234">
    <property type="entry name" value="DUF1963"/>
    <property type="match status" value="1"/>
</dbReference>
<keyword evidence="5" id="KW-1185">Reference proteome</keyword>
<dbReference type="InterPro" id="IPR029063">
    <property type="entry name" value="SAM-dependent_MTases_sf"/>
</dbReference>
<dbReference type="RefSeq" id="XP_002509198.1">
    <property type="nucleotide sequence ID" value="XM_002509152.1"/>
</dbReference>
<feature type="compositionally biased region" description="Gly residues" evidence="3">
    <location>
        <begin position="926"/>
        <end position="940"/>
    </location>
</feature>
<dbReference type="PROSITE" id="PS50297">
    <property type="entry name" value="ANK_REP_REGION"/>
    <property type="match status" value="1"/>
</dbReference>
<accession>C1FIN9</accession>
<dbReference type="KEGG" id="mis:MICPUN_63278"/>
<dbReference type="Proteomes" id="UP000002009">
    <property type="component" value="Chromosome 12"/>
</dbReference>
<dbReference type="EMBL" id="CP001577">
    <property type="protein sequence ID" value="ACO70456.1"/>
    <property type="molecule type" value="Genomic_DNA"/>
</dbReference>
<gene>
    <name evidence="4" type="ORF">MICPUN_63278</name>
</gene>
<dbReference type="OrthoDB" id="5411518at2759"/>
<feature type="region of interest" description="Disordered" evidence="3">
    <location>
        <begin position="156"/>
        <end position="190"/>
    </location>
</feature>
<dbReference type="PANTHER" id="PTHR39290:SF6">
    <property type="entry name" value="S-ADENOSYL-L-METHIONINE-DEPENDENT METHYLTRANSFERASES SUPERFAMILY PROTEIN"/>
    <property type="match status" value="1"/>
</dbReference>
<protein>
    <submittedName>
        <fullName evidence="4">Set domain protein</fullName>
    </submittedName>
</protein>
<keyword evidence="2" id="KW-0175">Coiled coil</keyword>
<dbReference type="SUPFAM" id="SSF53335">
    <property type="entry name" value="S-adenosyl-L-methionine-dependent methyltransferases"/>
    <property type="match status" value="1"/>
</dbReference>
<dbReference type="Gene3D" id="2.30.320.10">
    <property type="entry name" value="YwqG-like"/>
    <property type="match status" value="1"/>
</dbReference>
<dbReference type="SUPFAM" id="SSF48452">
    <property type="entry name" value="TPR-like"/>
    <property type="match status" value="1"/>
</dbReference>
<evidence type="ECO:0000256" key="3">
    <source>
        <dbReference type="SAM" id="MobiDB-lite"/>
    </source>
</evidence>
<dbReference type="eggNOG" id="ENOG502RXQ6">
    <property type="taxonomic scope" value="Eukaryota"/>
</dbReference>
<dbReference type="InterPro" id="IPR015315">
    <property type="entry name" value="DUF1963"/>
</dbReference>
<organism evidence="4 5">
    <name type="scientific">Micromonas commoda (strain RCC299 / NOUM17 / CCMP2709)</name>
    <name type="common">Picoplanktonic green alga</name>
    <dbReference type="NCBI Taxonomy" id="296587"/>
    <lineage>
        <taxon>Eukaryota</taxon>
        <taxon>Viridiplantae</taxon>
        <taxon>Chlorophyta</taxon>
        <taxon>Mamiellophyceae</taxon>
        <taxon>Mamiellales</taxon>
        <taxon>Mamiellaceae</taxon>
        <taxon>Micromonas</taxon>
    </lineage>
</organism>
<reference evidence="4 5" key="1">
    <citation type="journal article" date="2009" name="Science">
        <title>Green evolution and dynamic adaptations revealed by genomes of the marine picoeukaryotes Micromonas.</title>
        <authorList>
            <person name="Worden A.Z."/>
            <person name="Lee J.H."/>
            <person name="Mock T."/>
            <person name="Rouze P."/>
            <person name="Simmons M.P."/>
            <person name="Aerts A.L."/>
            <person name="Allen A.E."/>
            <person name="Cuvelier M.L."/>
            <person name="Derelle E."/>
            <person name="Everett M.V."/>
            <person name="Foulon E."/>
            <person name="Grimwood J."/>
            <person name="Gundlach H."/>
            <person name="Henrissat B."/>
            <person name="Napoli C."/>
            <person name="McDonald S.M."/>
            <person name="Parker M.S."/>
            <person name="Rombauts S."/>
            <person name="Salamov A."/>
            <person name="Von Dassow P."/>
            <person name="Badger J.H."/>
            <person name="Coutinho P.M."/>
            <person name="Demir E."/>
            <person name="Dubchak I."/>
            <person name="Gentemann C."/>
            <person name="Eikrem W."/>
            <person name="Gready J.E."/>
            <person name="John U."/>
            <person name="Lanier W."/>
            <person name="Lindquist E.A."/>
            <person name="Lucas S."/>
            <person name="Mayer K.F."/>
            <person name="Moreau H."/>
            <person name="Not F."/>
            <person name="Otillar R."/>
            <person name="Panaud O."/>
            <person name="Pangilinan J."/>
            <person name="Paulsen I."/>
            <person name="Piegu B."/>
            <person name="Poliakov A."/>
            <person name="Robbens S."/>
            <person name="Schmutz J."/>
            <person name="Toulza E."/>
            <person name="Wyss T."/>
            <person name="Zelensky A."/>
            <person name="Zhou K."/>
            <person name="Armbrust E.V."/>
            <person name="Bhattacharya D."/>
            <person name="Goodenough U.W."/>
            <person name="Van de Peer Y."/>
            <person name="Grigoriev I.V."/>
        </authorList>
    </citation>
    <scope>NUCLEOTIDE SEQUENCE [LARGE SCALE GENOMIC DNA]</scope>
    <source>
        <strain evidence="5">RCC299 / NOUM17</strain>
    </source>
</reference>
<dbReference type="SMART" id="SM00248">
    <property type="entry name" value="ANK"/>
    <property type="match status" value="3"/>
</dbReference>
<proteinExistence type="predicted"/>
<dbReference type="SUPFAM" id="SSF103032">
    <property type="entry name" value="Hypothetical protein YwqG"/>
    <property type="match status" value="1"/>
</dbReference>
<evidence type="ECO:0000313" key="5">
    <source>
        <dbReference type="Proteomes" id="UP000002009"/>
    </source>
</evidence>
<dbReference type="InterPro" id="IPR002110">
    <property type="entry name" value="Ankyrin_rpt"/>
</dbReference>
<dbReference type="InterPro" id="IPR011990">
    <property type="entry name" value="TPR-like_helical_dom_sf"/>
</dbReference>
<dbReference type="SUPFAM" id="SSF48403">
    <property type="entry name" value="Ankyrin repeat"/>
    <property type="match status" value="1"/>
</dbReference>
<feature type="region of interest" description="Disordered" evidence="3">
    <location>
        <begin position="1001"/>
        <end position="1021"/>
    </location>
</feature>